<evidence type="ECO:0000256" key="1">
    <source>
        <dbReference type="ARBA" id="ARBA00022679"/>
    </source>
</evidence>
<dbReference type="EMBL" id="LQRT01000005">
    <property type="protein sequence ID" value="KZS41438.1"/>
    <property type="molecule type" value="Genomic_DNA"/>
</dbReference>
<dbReference type="Gene3D" id="3.40.50.2000">
    <property type="entry name" value="Glycogen Phosphorylase B"/>
    <property type="match status" value="2"/>
</dbReference>
<evidence type="ECO:0000313" key="5">
    <source>
        <dbReference type="Proteomes" id="UP000076715"/>
    </source>
</evidence>
<dbReference type="PANTHER" id="PTHR46401:SF2">
    <property type="entry name" value="GLYCOSYLTRANSFERASE WBBK-RELATED"/>
    <property type="match status" value="1"/>
</dbReference>
<evidence type="ECO:0008006" key="6">
    <source>
        <dbReference type="Google" id="ProtNLM"/>
    </source>
</evidence>
<dbReference type="CDD" id="cd03801">
    <property type="entry name" value="GT4_PimA-like"/>
    <property type="match status" value="1"/>
</dbReference>
<dbReference type="InterPro" id="IPR028098">
    <property type="entry name" value="Glyco_trans_4-like_N"/>
</dbReference>
<evidence type="ECO:0000259" key="2">
    <source>
        <dbReference type="Pfam" id="PF00534"/>
    </source>
</evidence>
<sequence>MKINLVIDIFYPQTGGQQFRFYELLECFLIDGHEVEVFTVAHEESLPLREELSNGIIINRIVKDSGYYKNGVFGRKLSTYLKFSFLAKKYLKNNEGDMIIFDQFSFLTAILYNSKTVFTVLDFVEFRKSIIWKIINKRLLRSTNKIVCISKYLKEEVDQYLKDKSRTVLIPSLVQTEKYYFSKSEEEFGLFIGRVESHKHPELAVSSVIEYNRKNNTNLKLKIAGGGSILKNLQSAYKDNSVVSFLGYIEDNEKYELLSKAKFLILPSEREGLPKSFIEAVSSELPIVTINYTENYGRYFVEENKVGEVASGPEDLSTAIEKIINNRDFYKNNCKNIIKDYDLINGAKQYLKLVKK</sequence>
<evidence type="ECO:0000259" key="3">
    <source>
        <dbReference type="Pfam" id="PF13439"/>
    </source>
</evidence>
<dbReference type="PANTHER" id="PTHR46401">
    <property type="entry name" value="GLYCOSYLTRANSFERASE WBBK-RELATED"/>
    <property type="match status" value="1"/>
</dbReference>
<dbReference type="InterPro" id="IPR001296">
    <property type="entry name" value="Glyco_trans_1"/>
</dbReference>
<keyword evidence="1" id="KW-0808">Transferase</keyword>
<protein>
    <recommendedName>
        <fullName evidence="6">Glycosyl transferase family 1 domain-containing protein</fullName>
    </recommendedName>
</protein>
<comment type="caution">
    <text evidence="4">The sequence shown here is derived from an EMBL/GenBank/DDBJ whole genome shotgun (WGS) entry which is preliminary data.</text>
</comment>
<dbReference type="STRING" id="1642818.AWE51_22305"/>
<evidence type="ECO:0000313" key="4">
    <source>
        <dbReference type="EMBL" id="KZS41438.1"/>
    </source>
</evidence>
<dbReference type="Pfam" id="PF13439">
    <property type="entry name" value="Glyco_transf_4"/>
    <property type="match status" value="1"/>
</dbReference>
<dbReference type="GO" id="GO:0009103">
    <property type="term" value="P:lipopolysaccharide biosynthetic process"/>
    <property type="evidence" value="ECO:0007669"/>
    <property type="project" value="TreeGrafter"/>
</dbReference>
<reference evidence="4 5" key="1">
    <citation type="submission" date="2016-01" db="EMBL/GenBank/DDBJ databases">
        <title>The draft genome sequence of Aquimarina sp. RZW4-3-2.</title>
        <authorList>
            <person name="Wang Y."/>
        </authorList>
    </citation>
    <scope>NUCLEOTIDE SEQUENCE [LARGE SCALE GENOMIC DNA]</scope>
    <source>
        <strain evidence="4 5">RZW4-3-2</strain>
    </source>
</reference>
<dbReference type="Pfam" id="PF00534">
    <property type="entry name" value="Glycos_transf_1"/>
    <property type="match status" value="1"/>
</dbReference>
<dbReference type="OrthoDB" id="1395864at2"/>
<feature type="domain" description="Glycosyltransferase subfamily 4-like N-terminal" evidence="3">
    <location>
        <begin position="15"/>
        <end position="177"/>
    </location>
</feature>
<proteinExistence type="predicted"/>
<accession>A0A162DJM3</accession>
<dbReference type="RefSeq" id="WP_066312319.1">
    <property type="nucleotide sequence ID" value="NZ_LQRT01000005.1"/>
</dbReference>
<dbReference type="AlphaFoldDB" id="A0A162DJM3"/>
<dbReference type="Proteomes" id="UP000076715">
    <property type="component" value="Unassembled WGS sequence"/>
</dbReference>
<keyword evidence="5" id="KW-1185">Reference proteome</keyword>
<name>A0A162DJM3_9FLAO</name>
<dbReference type="GO" id="GO:0016757">
    <property type="term" value="F:glycosyltransferase activity"/>
    <property type="evidence" value="ECO:0007669"/>
    <property type="project" value="InterPro"/>
</dbReference>
<gene>
    <name evidence="4" type="ORF">AWE51_22305</name>
</gene>
<organism evidence="4 5">
    <name type="scientific">Aquimarina aggregata</name>
    <dbReference type="NCBI Taxonomy" id="1642818"/>
    <lineage>
        <taxon>Bacteria</taxon>
        <taxon>Pseudomonadati</taxon>
        <taxon>Bacteroidota</taxon>
        <taxon>Flavobacteriia</taxon>
        <taxon>Flavobacteriales</taxon>
        <taxon>Flavobacteriaceae</taxon>
        <taxon>Aquimarina</taxon>
    </lineage>
</organism>
<dbReference type="SUPFAM" id="SSF53756">
    <property type="entry name" value="UDP-Glycosyltransferase/glycogen phosphorylase"/>
    <property type="match status" value="1"/>
</dbReference>
<feature type="domain" description="Glycosyl transferase family 1" evidence="2">
    <location>
        <begin position="182"/>
        <end position="335"/>
    </location>
</feature>